<evidence type="ECO:0000313" key="2">
    <source>
        <dbReference type="Proteomes" id="UP000824025"/>
    </source>
</evidence>
<organism evidence="1 2">
    <name type="scientific">Candidatus Borkfalkia avicola</name>
    <dbReference type="NCBI Taxonomy" id="2838503"/>
    <lineage>
        <taxon>Bacteria</taxon>
        <taxon>Bacillati</taxon>
        <taxon>Bacillota</taxon>
        <taxon>Clostridia</taxon>
        <taxon>Christensenellales</taxon>
        <taxon>Christensenellaceae</taxon>
        <taxon>Candidatus Borkfalkia</taxon>
    </lineage>
</organism>
<sequence length="153" mass="17887">MRPKIDMRSAIFAAAAQNRRILRYMRRNLLRHNMRTAQYAFAKGAALYDERNSLPQRFICFFGRFSALHGAVTYKSAYFIHKIHRRRHLQGAKSVRFCAAAQFFSKTQIKNGQVINIMGRFLLFSDMGRRKNTRARPFEERIIKKTALRAASV</sequence>
<protein>
    <submittedName>
        <fullName evidence="1">Uncharacterized protein</fullName>
    </submittedName>
</protein>
<proteinExistence type="predicted"/>
<dbReference type="EMBL" id="DXCF01000018">
    <property type="protein sequence ID" value="HIZ09509.1"/>
    <property type="molecule type" value="Genomic_DNA"/>
</dbReference>
<accession>A0A9D2D6P4</accession>
<dbReference type="Proteomes" id="UP000824025">
    <property type="component" value="Unassembled WGS sequence"/>
</dbReference>
<reference evidence="1" key="2">
    <citation type="submission" date="2021-04" db="EMBL/GenBank/DDBJ databases">
        <authorList>
            <person name="Gilroy R."/>
        </authorList>
    </citation>
    <scope>NUCLEOTIDE SEQUENCE</scope>
    <source>
        <strain evidence="1">CHK192-19661</strain>
    </source>
</reference>
<reference evidence="1" key="1">
    <citation type="journal article" date="2021" name="PeerJ">
        <title>Extensive microbial diversity within the chicken gut microbiome revealed by metagenomics and culture.</title>
        <authorList>
            <person name="Gilroy R."/>
            <person name="Ravi A."/>
            <person name="Getino M."/>
            <person name="Pursley I."/>
            <person name="Horton D.L."/>
            <person name="Alikhan N.F."/>
            <person name="Baker D."/>
            <person name="Gharbi K."/>
            <person name="Hall N."/>
            <person name="Watson M."/>
            <person name="Adriaenssens E.M."/>
            <person name="Foster-Nyarko E."/>
            <person name="Jarju S."/>
            <person name="Secka A."/>
            <person name="Antonio M."/>
            <person name="Oren A."/>
            <person name="Chaudhuri R.R."/>
            <person name="La Ragione R."/>
            <person name="Hildebrand F."/>
            <person name="Pallen M.J."/>
        </authorList>
    </citation>
    <scope>NUCLEOTIDE SEQUENCE</scope>
    <source>
        <strain evidence="1">CHK192-19661</strain>
    </source>
</reference>
<comment type="caution">
    <text evidence="1">The sequence shown here is derived from an EMBL/GenBank/DDBJ whole genome shotgun (WGS) entry which is preliminary data.</text>
</comment>
<evidence type="ECO:0000313" key="1">
    <source>
        <dbReference type="EMBL" id="HIZ09509.1"/>
    </source>
</evidence>
<gene>
    <name evidence="1" type="ORF">H9726_03365</name>
</gene>
<dbReference type="AlphaFoldDB" id="A0A9D2D6P4"/>
<name>A0A9D2D6P4_9FIRM</name>